<evidence type="ECO:0000313" key="2">
    <source>
        <dbReference type="EMBL" id="CAS00148.1"/>
    </source>
</evidence>
<evidence type="ECO:0000256" key="1">
    <source>
        <dbReference type="SAM" id="MobiDB-lite"/>
    </source>
</evidence>
<protein>
    <submittedName>
        <fullName evidence="2">Protein CBG27976</fullName>
    </submittedName>
</protein>
<name>B6IJR8_CAEBR</name>
<gene>
    <name evidence="2" type="ORF">CBG27976</name>
    <name evidence="2" type="ORF">CBG_27976</name>
</gene>
<dbReference type="RefSeq" id="XP_045099708.1">
    <property type="nucleotide sequence ID" value="XM_045240278.1"/>
</dbReference>
<evidence type="ECO:0000313" key="3">
    <source>
        <dbReference type="Proteomes" id="UP000008549"/>
    </source>
</evidence>
<feature type="compositionally biased region" description="Basic and acidic residues" evidence="1">
    <location>
        <begin position="13"/>
        <end position="29"/>
    </location>
</feature>
<keyword evidence="3" id="KW-1185">Reference proteome</keyword>
<reference evidence="2 3" key="2">
    <citation type="journal article" date="2011" name="PLoS Genet.">
        <title>Caenorhabditis briggsae recombinant inbred line genotypes reveal inter-strain incompatibility and the evolution of recombination.</title>
        <authorList>
            <person name="Ross J.A."/>
            <person name="Koboldt D.C."/>
            <person name="Staisch J.E."/>
            <person name="Chamberlin H.M."/>
            <person name="Gupta B.P."/>
            <person name="Miller R.D."/>
            <person name="Baird S.E."/>
            <person name="Haag E.S."/>
        </authorList>
    </citation>
    <scope>NUCLEOTIDE SEQUENCE [LARGE SCALE GENOMIC DNA]</scope>
    <source>
        <strain evidence="2 3">AF16</strain>
    </source>
</reference>
<dbReference type="HOGENOM" id="CLU_3410929_0_0_1"/>
<feature type="region of interest" description="Disordered" evidence="1">
    <location>
        <begin position="1"/>
        <end position="29"/>
    </location>
</feature>
<reference evidence="2 3" key="1">
    <citation type="journal article" date="2003" name="PLoS Biol.">
        <title>The genome sequence of Caenorhabditis briggsae: a platform for comparative genomics.</title>
        <authorList>
            <person name="Stein L.D."/>
            <person name="Bao Z."/>
            <person name="Blasiar D."/>
            <person name="Blumenthal T."/>
            <person name="Brent M.R."/>
            <person name="Chen N."/>
            <person name="Chinwalla A."/>
            <person name="Clarke L."/>
            <person name="Clee C."/>
            <person name="Coghlan A."/>
            <person name="Coulson A."/>
            <person name="D'Eustachio P."/>
            <person name="Fitch D.H."/>
            <person name="Fulton L.A."/>
            <person name="Fulton R.E."/>
            <person name="Griffiths-Jones S."/>
            <person name="Harris T.W."/>
            <person name="Hillier L.W."/>
            <person name="Kamath R."/>
            <person name="Kuwabara P.E."/>
            <person name="Mardis E.R."/>
            <person name="Marra M.A."/>
            <person name="Miner T.L."/>
            <person name="Minx P."/>
            <person name="Mullikin J.C."/>
            <person name="Plumb R.W."/>
            <person name="Rogers J."/>
            <person name="Schein J.E."/>
            <person name="Sohrmann M."/>
            <person name="Spieth J."/>
            <person name="Stajich J.E."/>
            <person name="Wei C."/>
            <person name="Willey D."/>
            <person name="Wilson R.K."/>
            <person name="Durbin R."/>
            <person name="Waterston R.H."/>
        </authorList>
    </citation>
    <scope>NUCLEOTIDE SEQUENCE [LARGE SCALE GENOMIC DNA]</scope>
    <source>
        <strain evidence="2 3">AF16</strain>
    </source>
</reference>
<accession>B6IJR8</accession>
<proteinExistence type="predicted"/>
<sequence>MQQIIILRKTHKSREPVKETLKEQMRQKR</sequence>
<dbReference type="KEGG" id="cbr:CBG_27976"/>
<dbReference type="Proteomes" id="UP000008549">
    <property type="component" value="Unassembled WGS sequence"/>
</dbReference>
<dbReference type="GeneID" id="68919425"/>
<dbReference type="EMBL" id="HE601046">
    <property type="protein sequence ID" value="CAS00148.1"/>
    <property type="molecule type" value="Genomic_DNA"/>
</dbReference>
<dbReference type="AlphaFoldDB" id="B6IJR8"/>
<dbReference type="InParanoid" id="B6IJR8"/>
<organism evidence="2 3">
    <name type="scientific">Caenorhabditis briggsae</name>
    <dbReference type="NCBI Taxonomy" id="6238"/>
    <lineage>
        <taxon>Eukaryota</taxon>
        <taxon>Metazoa</taxon>
        <taxon>Ecdysozoa</taxon>
        <taxon>Nematoda</taxon>
        <taxon>Chromadorea</taxon>
        <taxon>Rhabditida</taxon>
        <taxon>Rhabditina</taxon>
        <taxon>Rhabditomorpha</taxon>
        <taxon>Rhabditoidea</taxon>
        <taxon>Rhabditidae</taxon>
        <taxon>Peloderinae</taxon>
        <taxon>Caenorhabditis</taxon>
    </lineage>
</organism>
<dbReference type="CTD" id="68919425"/>